<name>A0A0E0BRH1_9ORYZ</name>
<protein>
    <submittedName>
        <fullName evidence="2">Uncharacterized protein</fullName>
    </submittedName>
</protein>
<feature type="compositionally biased region" description="Basic and acidic residues" evidence="1">
    <location>
        <begin position="69"/>
        <end position="78"/>
    </location>
</feature>
<evidence type="ECO:0000256" key="1">
    <source>
        <dbReference type="SAM" id="MobiDB-lite"/>
    </source>
</evidence>
<keyword evidence="3" id="KW-1185">Reference proteome</keyword>
<dbReference type="AlphaFoldDB" id="A0A0E0BRH1"/>
<dbReference type="EnsemblPlants" id="OGLUM12G10250.1">
    <property type="protein sequence ID" value="OGLUM12G10250.1"/>
    <property type="gene ID" value="OGLUM12G10250"/>
</dbReference>
<feature type="region of interest" description="Disordered" evidence="1">
    <location>
        <begin position="1"/>
        <end position="136"/>
    </location>
</feature>
<reference evidence="2" key="2">
    <citation type="submission" date="2018-05" db="EMBL/GenBank/DDBJ databases">
        <title>OgluRS3 (Oryza glumaepatula Reference Sequence Version 3).</title>
        <authorList>
            <person name="Zhang J."/>
            <person name="Kudrna D."/>
            <person name="Lee S."/>
            <person name="Talag J."/>
            <person name="Welchert J."/>
            <person name="Wing R.A."/>
        </authorList>
    </citation>
    <scope>NUCLEOTIDE SEQUENCE [LARGE SCALE GENOMIC DNA]</scope>
</reference>
<sequence length="136" mass="13974">MEGAAVQGRRIQQLHGRGATATAWSGSGVDEPWEGGSTVAGPRERHREGAAAALSVSYTGRGDGGSQRQRREEGRWEADPAPMSLGRVDLSPVLGSGTGEGAVAALGGRGAWEGRWGADPAPESPERADPPLAIHG</sequence>
<reference evidence="2" key="1">
    <citation type="submission" date="2015-04" db="UniProtKB">
        <authorList>
            <consortium name="EnsemblPlants"/>
        </authorList>
    </citation>
    <scope>IDENTIFICATION</scope>
</reference>
<accession>A0A0E0BRH1</accession>
<evidence type="ECO:0000313" key="3">
    <source>
        <dbReference type="Proteomes" id="UP000026961"/>
    </source>
</evidence>
<dbReference type="HOGENOM" id="CLU_155495_0_0_1"/>
<proteinExistence type="predicted"/>
<evidence type="ECO:0000313" key="2">
    <source>
        <dbReference type="EnsemblPlants" id="OGLUM12G10250.1"/>
    </source>
</evidence>
<dbReference type="Gramene" id="OGLUM12G10250.1">
    <property type="protein sequence ID" value="OGLUM12G10250.1"/>
    <property type="gene ID" value="OGLUM12G10250"/>
</dbReference>
<dbReference type="Proteomes" id="UP000026961">
    <property type="component" value="Chromosome 12"/>
</dbReference>
<organism evidence="2">
    <name type="scientific">Oryza glumipatula</name>
    <dbReference type="NCBI Taxonomy" id="40148"/>
    <lineage>
        <taxon>Eukaryota</taxon>
        <taxon>Viridiplantae</taxon>
        <taxon>Streptophyta</taxon>
        <taxon>Embryophyta</taxon>
        <taxon>Tracheophyta</taxon>
        <taxon>Spermatophyta</taxon>
        <taxon>Magnoliopsida</taxon>
        <taxon>Liliopsida</taxon>
        <taxon>Poales</taxon>
        <taxon>Poaceae</taxon>
        <taxon>BOP clade</taxon>
        <taxon>Oryzoideae</taxon>
        <taxon>Oryzeae</taxon>
        <taxon>Oryzinae</taxon>
        <taxon>Oryza</taxon>
    </lineage>
</organism>